<evidence type="ECO:0000256" key="1">
    <source>
        <dbReference type="SAM" id="Coils"/>
    </source>
</evidence>
<name>A0A9P1G5N3_9DINO</name>
<sequence>MWTCLKYPDGTQVHVQVQSQTTLVELFQAELALTQDAPDGEWFDDVTGAPLDFNAQVGGRCVRVVVKSATAERSASSYSLTHAQLAQIPLDFGDDPSENEVEPEPMPSDVDATMCPEPSTAAVPIHEVAQPSCHSDVSANPGHVMDTLFGLRRLFGIQLAAILPPLVSNQQVCDNYRQVTVHGPSRLEVLANEGCAMGDDELVLHLRACLLLSGRTDVQLLDPLLASSWQKGGSVDDVRAWASQFCDLKSIVTVVHVHDHWMPVVWTLGLCEVRVSMWEHVDADIDCLSPLHGLVSQAFNRPMFSLACTRRSFSRGFCGAAAIAFLSHRLLGKDLPQTEDALGDMHRDLKESFAAACHDVVSLPKPWCWGLGTIDVQSLTVDLLSAHGVPPAQCQMRAKLVVQALGKNEVHAAITGTAPWRSLKALSNQQSPPLQLVLPDELNQHNAKKPASKPKKHARNTPLPARPAELDPAKLVIEHGAFCVGQDEPLPQLSFASVGPLVSGVALTTYSEASHFLQNGKLLTAHGLALLVLNPPQDFHTQLDWMTLRFAARCSVNHEPMLVSGILVQLGQSQVYQYKAKDIPAIMSVEVACARVSFLACTPVAMPKVALARAGTRRVTSALLDVFRRQFFTDAGRPTKWEKATHFSVLIRYVKQLETQVLRASGLHGVFIEPKTEDALRPHDDFQVVWLPQMDFAAVAHRAQCEVDCLGVARSGRRFGLRVHVKNFQRVFTSAKPDAVYLAPGNRLSFQCGPWPFGSDRKNIAHALKATGWECRPVQPLHHVPGGLMWSVQAIVEPPTNVLSLQHGQVVITGSDAKHAPAEPDTKVVGQATTVALCRPADGAVDPWLAQDPWSKAVTQTAPQPAQQPAPNVLHELEQRLEKTLLDRLPVSDRMEVDGQDQRLQVLEQQVQQLASRQTSLEHTVQDNHQQNTAQVQSLQQQMKVQLDMQSQQMQSMLTDQMTRTTTSDAGQWAGVAFTSTALQVSQKLSDAGWVEVQLLTLRPHWILPSNMPTCGDAKKLLPRHTLVLNGCQACKDMLHGVGLWNSILKATGFWPSFQSWWPGRQYVCPLDPAHIPVHCPSSAVAHQIYDAVLAEVRLLEQRLVLSKQSYRHARHERDKHLIFREVARTPAAPVETLVHRVDAVVTQVDVDESAVELDKPVECLPSEPLWISGVAHDIIHADHDKVWIEDVSGISPQDKVVQSKHVGDLRAIFQAFHEQWKIRWCRHDQVPFTHWAELIAFARRVINPSPIPHLSVDAALLQAEGFKKKKKAATGLDGVSRLDIVQADHNTLHSLAQLYLRAASDLWAHLLQQIESAYASSEALSGVCADLEKCFNCIPRFPALCLAVLVGTPDSVTTAWAGALASMCRHFKVRDSYSDGFLTSTGLAEGCGLSVFGMLLVDHLFAVWMKVQAPSICCLTYVDDWQAITRDPQFAVRQLELVESFASMIDLTVDRKKTFGWSTCPEVRRALRDHGVKVLHHARELGGHLGVSRQYTNRTLTQRIADLDDFWSKLRSCRAGFTAKTFMLRAVAWPRGLHAVASAPVGDQIWVNLRRCAVKALGMQKPGVNPSVLLGLVTPGLDPQLTAVLWTFRSLRVHCPVDFWLSSVSPVAHGDLDLPPNSLASRLARMTKPCTVLDLLVDCSLIGTNRNGPNNLKRAGGVVLLTLCFIGIGNAHNTMIYDCLWHPISPPLWIPFLQL</sequence>
<organism evidence="3">
    <name type="scientific">Cladocopium goreaui</name>
    <dbReference type="NCBI Taxonomy" id="2562237"/>
    <lineage>
        <taxon>Eukaryota</taxon>
        <taxon>Sar</taxon>
        <taxon>Alveolata</taxon>
        <taxon>Dinophyceae</taxon>
        <taxon>Suessiales</taxon>
        <taxon>Symbiodiniaceae</taxon>
        <taxon>Cladocopium</taxon>
    </lineage>
</organism>
<dbReference type="Proteomes" id="UP001152797">
    <property type="component" value="Unassembled WGS sequence"/>
</dbReference>
<dbReference type="EMBL" id="CAMXCT010002535">
    <property type="protein sequence ID" value="CAI3998750.1"/>
    <property type="molecule type" value="Genomic_DNA"/>
</dbReference>
<reference evidence="3" key="1">
    <citation type="submission" date="2022-10" db="EMBL/GenBank/DDBJ databases">
        <authorList>
            <person name="Chen Y."/>
            <person name="Dougan E. K."/>
            <person name="Chan C."/>
            <person name="Rhodes N."/>
            <person name="Thang M."/>
        </authorList>
    </citation>
    <scope>NUCLEOTIDE SEQUENCE</scope>
</reference>
<feature type="coiled-coil region" evidence="1">
    <location>
        <begin position="897"/>
        <end position="924"/>
    </location>
</feature>
<evidence type="ECO:0000313" key="5">
    <source>
        <dbReference type="EMBL" id="CAL4786062.1"/>
    </source>
</evidence>
<evidence type="ECO:0000256" key="2">
    <source>
        <dbReference type="SAM" id="MobiDB-lite"/>
    </source>
</evidence>
<reference evidence="4" key="2">
    <citation type="submission" date="2024-04" db="EMBL/GenBank/DDBJ databases">
        <authorList>
            <person name="Chen Y."/>
            <person name="Shah S."/>
            <person name="Dougan E. K."/>
            <person name="Thang M."/>
            <person name="Chan C."/>
        </authorList>
    </citation>
    <scope>NUCLEOTIDE SEQUENCE [LARGE SCALE GENOMIC DNA]</scope>
</reference>
<feature type="compositionally biased region" description="Basic residues" evidence="2">
    <location>
        <begin position="446"/>
        <end position="459"/>
    </location>
</feature>
<gene>
    <name evidence="3" type="ORF">C1SCF055_LOCUS25022</name>
</gene>
<proteinExistence type="predicted"/>
<dbReference type="EMBL" id="CAMXCT030002535">
    <property type="protein sequence ID" value="CAL4786062.1"/>
    <property type="molecule type" value="Genomic_DNA"/>
</dbReference>
<dbReference type="EMBL" id="CAMXCT020002535">
    <property type="protein sequence ID" value="CAL1152125.1"/>
    <property type="molecule type" value="Genomic_DNA"/>
</dbReference>
<feature type="region of interest" description="Disordered" evidence="2">
    <location>
        <begin position="445"/>
        <end position="468"/>
    </location>
</feature>
<evidence type="ECO:0000313" key="6">
    <source>
        <dbReference type="Proteomes" id="UP001152797"/>
    </source>
</evidence>
<evidence type="ECO:0000313" key="4">
    <source>
        <dbReference type="EMBL" id="CAL1152125.1"/>
    </source>
</evidence>
<evidence type="ECO:0000313" key="3">
    <source>
        <dbReference type="EMBL" id="CAI3998750.1"/>
    </source>
</evidence>
<keyword evidence="6" id="KW-1185">Reference proteome</keyword>
<keyword evidence="1" id="KW-0175">Coiled coil</keyword>
<accession>A0A9P1G5N3</accession>
<protein>
    <submittedName>
        <fullName evidence="5">RNase H type-1 domain-containing protein</fullName>
    </submittedName>
</protein>
<comment type="caution">
    <text evidence="3">The sequence shown here is derived from an EMBL/GenBank/DDBJ whole genome shotgun (WGS) entry which is preliminary data.</text>
</comment>